<accession>A0A1I6RIA5</accession>
<name>A0A1I6RIA5_9FLAO</name>
<evidence type="ECO:0000313" key="2">
    <source>
        <dbReference type="Proteomes" id="UP000199312"/>
    </source>
</evidence>
<dbReference type="Proteomes" id="UP000199312">
    <property type="component" value="Unassembled WGS sequence"/>
</dbReference>
<evidence type="ECO:0008006" key="3">
    <source>
        <dbReference type="Google" id="ProtNLM"/>
    </source>
</evidence>
<dbReference type="OrthoDB" id="981199at2"/>
<gene>
    <name evidence="1" type="ORF">SAMN04488006_2503</name>
</gene>
<keyword evidence="2" id="KW-1185">Reference proteome</keyword>
<dbReference type="STRING" id="593133.SAMN04488006_2503"/>
<sequence>MLIDKSLQEIEKLLPFFKKTNVKVSAVNVGWHLDHSLKVVNNVCLAIKQSKVENYKSNFSFLKSYILLIGIIPRGKAKAPKNVISTADIFENDILEQLISARINLEEVKKMPAKSHFRHPHFGMLCLKKSLRFLAIHTNHHLKIAQDIIKN</sequence>
<proteinExistence type="predicted"/>
<dbReference type="RefSeq" id="WP_090227322.1">
    <property type="nucleotide sequence ID" value="NZ_FOZP01000006.1"/>
</dbReference>
<organism evidence="1 2">
    <name type="scientific">Lutibacter maritimus</name>
    <dbReference type="NCBI Taxonomy" id="593133"/>
    <lineage>
        <taxon>Bacteria</taxon>
        <taxon>Pseudomonadati</taxon>
        <taxon>Bacteroidota</taxon>
        <taxon>Flavobacteriia</taxon>
        <taxon>Flavobacteriales</taxon>
        <taxon>Flavobacteriaceae</taxon>
        <taxon>Lutibacter</taxon>
    </lineage>
</organism>
<dbReference type="Gene3D" id="1.20.120.450">
    <property type="entry name" value="dinb family like domain"/>
    <property type="match status" value="1"/>
</dbReference>
<reference evidence="2" key="1">
    <citation type="submission" date="2016-10" db="EMBL/GenBank/DDBJ databases">
        <authorList>
            <person name="Varghese N."/>
            <person name="Submissions S."/>
        </authorList>
    </citation>
    <scope>NUCLEOTIDE SEQUENCE [LARGE SCALE GENOMIC DNA]</scope>
    <source>
        <strain evidence="2">DSM 24450</strain>
    </source>
</reference>
<dbReference type="InterPro" id="IPR034660">
    <property type="entry name" value="DinB/YfiT-like"/>
</dbReference>
<dbReference type="AlphaFoldDB" id="A0A1I6RIA5"/>
<dbReference type="EMBL" id="FOZP01000006">
    <property type="protein sequence ID" value="SFS64469.1"/>
    <property type="molecule type" value="Genomic_DNA"/>
</dbReference>
<evidence type="ECO:0000313" key="1">
    <source>
        <dbReference type="EMBL" id="SFS64469.1"/>
    </source>
</evidence>
<protein>
    <recommendedName>
        <fullName evidence="3">DinB superfamily protein</fullName>
    </recommendedName>
</protein>